<reference evidence="1" key="1">
    <citation type="journal article" date="2014" name="Int. J. Syst. Evol. Microbiol.">
        <title>Complete genome sequence of Corynebacterium casei LMG S-19264T (=DSM 44701T), isolated from a smear-ripened cheese.</title>
        <authorList>
            <consortium name="US DOE Joint Genome Institute (JGI-PGF)"/>
            <person name="Walter F."/>
            <person name="Albersmeier A."/>
            <person name="Kalinowski J."/>
            <person name="Ruckert C."/>
        </authorList>
    </citation>
    <scope>NUCLEOTIDE SEQUENCE</scope>
    <source>
        <strain evidence="1">KCTC 12344</strain>
    </source>
</reference>
<sequence>MNDQMIAIVRSLYTDVFDTGNCPAVNSHYHDDAICHFNGKDLSIESLKSSMRDFVEAHTDIETKIESVFASGDRTFARLTRSVTEKASGVRRQIQLMVEKRFVGNKVQELWFMVDDEQYRTTWDR</sequence>
<accession>A0AA88C7P0</accession>
<evidence type="ECO:0008006" key="3">
    <source>
        <dbReference type="Google" id="ProtNLM"/>
    </source>
</evidence>
<dbReference type="Gene3D" id="3.10.450.50">
    <property type="match status" value="1"/>
</dbReference>
<dbReference type="InterPro" id="IPR032710">
    <property type="entry name" value="NTF2-like_dom_sf"/>
</dbReference>
<reference evidence="1" key="2">
    <citation type="submission" date="2022-12" db="EMBL/GenBank/DDBJ databases">
        <authorList>
            <person name="Sun Q."/>
            <person name="Kim S."/>
        </authorList>
    </citation>
    <scope>NUCLEOTIDE SEQUENCE</scope>
    <source>
        <strain evidence="1">KCTC 12344</strain>
    </source>
</reference>
<dbReference type="EMBL" id="BMWW01000002">
    <property type="protein sequence ID" value="GGY81870.1"/>
    <property type="molecule type" value="Genomic_DNA"/>
</dbReference>
<dbReference type="Pfam" id="PF07366">
    <property type="entry name" value="SnoaL"/>
    <property type="match status" value="1"/>
</dbReference>
<dbReference type="RefSeq" id="WP_166793528.1">
    <property type="nucleotide sequence ID" value="NZ_BMWW01000002.1"/>
</dbReference>
<dbReference type="GO" id="GO:0030638">
    <property type="term" value="P:polyketide metabolic process"/>
    <property type="evidence" value="ECO:0007669"/>
    <property type="project" value="InterPro"/>
</dbReference>
<proteinExistence type="predicted"/>
<evidence type="ECO:0000313" key="2">
    <source>
        <dbReference type="Proteomes" id="UP000619512"/>
    </source>
</evidence>
<dbReference type="AlphaFoldDB" id="A0AA88C7P0"/>
<protein>
    <recommendedName>
        <fullName evidence="3">Nuclear transport factor 2 family protein</fullName>
    </recommendedName>
</protein>
<name>A0AA88C7P0_9BURK</name>
<comment type="caution">
    <text evidence="1">The sequence shown here is derived from an EMBL/GenBank/DDBJ whole genome shotgun (WGS) entry which is preliminary data.</text>
</comment>
<dbReference type="SUPFAM" id="SSF54427">
    <property type="entry name" value="NTF2-like"/>
    <property type="match status" value="1"/>
</dbReference>
<organism evidence="1 2">
    <name type="scientific">Pseudoduganella plicata</name>
    <dbReference type="NCBI Taxonomy" id="321984"/>
    <lineage>
        <taxon>Bacteria</taxon>
        <taxon>Pseudomonadati</taxon>
        <taxon>Pseudomonadota</taxon>
        <taxon>Betaproteobacteria</taxon>
        <taxon>Burkholderiales</taxon>
        <taxon>Oxalobacteraceae</taxon>
        <taxon>Telluria group</taxon>
        <taxon>Pseudoduganella</taxon>
    </lineage>
</organism>
<evidence type="ECO:0000313" key="1">
    <source>
        <dbReference type="EMBL" id="GGY81870.1"/>
    </source>
</evidence>
<gene>
    <name evidence="1" type="ORF">GCM10007388_13390</name>
</gene>
<dbReference type="InterPro" id="IPR009959">
    <property type="entry name" value="Cyclase_SnoaL-like"/>
</dbReference>
<dbReference type="Proteomes" id="UP000619512">
    <property type="component" value="Unassembled WGS sequence"/>
</dbReference>